<organism evidence="2 3">
    <name type="scientific">Flavilitoribacter nigricans (strain ATCC 23147 / DSM 23189 / NBRC 102662 / NCIMB 1420 / SS-2)</name>
    <name type="common">Lewinella nigricans</name>
    <dbReference type="NCBI Taxonomy" id="1122177"/>
    <lineage>
        <taxon>Bacteria</taxon>
        <taxon>Pseudomonadati</taxon>
        <taxon>Bacteroidota</taxon>
        <taxon>Saprospiria</taxon>
        <taxon>Saprospirales</taxon>
        <taxon>Lewinellaceae</taxon>
        <taxon>Flavilitoribacter</taxon>
    </lineage>
</organism>
<dbReference type="Proteomes" id="UP000223913">
    <property type="component" value="Unassembled WGS sequence"/>
</dbReference>
<evidence type="ECO:0000313" key="3">
    <source>
        <dbReference type="Proteomes" id="UP000223913"/>
    </source>
</evidence>
<dbReference type="RefSeq" id="WP_099151634.1">
    <property type="nucleotide sequence ID" value="NZ_PDUD01000023.1"/>
</dbReference>
<reference evidence="2 3" key="1">
    <citation type="submission" date="2017-10" db="EMBL/GenBank/DDBJ databases">
        <title>The draft genome sequence of Lewinella nigricans NBRC 102662.</title>
        <authorList>
            <person name="Wang K."/>
        </authorList>
    </citation>
    <scope>NUCLEOTIDE SEQUENCE [LARGE SCALE GENOMIC DNA]</scope>
    <source>
        <strain evidence="2 3">NBRC 102662</strain>
    </source>
</reference>
<keyword evidence="3" id="KW-1185">Reference proteome</keyword>
<proteinExistence type="predicted"/>
<feature type="chain" id="PRO_5012474622" evidence="1">
    <location>
        <begin position="25"/>
        <end position="242"/>
    </location>
</feature>
<gene>
    <name evidence="2" type="ORF">CRP01_18865</name>
</gene>
<keyword evidence="1" id="KW-0732">Signal</keyword>
<evidence type="ECO:0000256" key="1">
    <source>
        <dbReference type="SAM" id="SignalP"/>
    </source>
</evidence>
<protein>
    <submittedName>
        <fullName evidence="2">Uncharacterized protein</fullName>
    </submittedName>
</protein>
<sequence length="242" mass="27645">MLNNGSRAWFFLVIVLSVFGTACHSDQAVDIVADRFQIGYQDAFMAGAGPLSVFSSLPARLDSIGKLRDLLVAVDTHYLSRQGKDRKQELEVTLSNEWARWAPYRADPSLYNIGGLLKKSLTQSVNDLPEERLQELAGIMEQADAYYAAARRNLVVADVSLYRLASQKQYLGLEFLREELQDSLRTFDLSPETRQQFRQQIRRTELSLKDYMGFCESVYLNFRDSTHYQPEAQRKTIASDLQ</sequence>
<name>A0A2D0N9D0_FLAN2</name>
<evidence type="ECO:0000313" key="2">
    <source>
        <dbReference type="EMBL" id="PHN05087.1"/>
    </source>
</evidence>
<dbReference type="PROSITE" id="PS51257">
    <property type="entry name" value="PROKAR_LIPOPROTEIN"/>
    <property type="match status" value="1"/>
</dbReference>
<comment type="caution">
    <text evidence="2">The sequence shown here is derived from an EMBL/GenBank/DDBJ whole genome shotgun (WGS) entry which is preliminary data.</text>
</comment>
<dbReference type="EMBL" id="PDUD01000023">
    <property type="protein sequence ID" value="PHN05087.1"/>
    <property type="molecule type" value="Genomic_DNA"/>
</dbReference>
<accession>A0A2D0N9D0</accession>
<feature type="signal peptide" evidence="1">
    <location>
        <begin position="1"/>
        <end position="24"/>
    </location>
</feature>
<dbReference type="AlphaFoldDB" id="A0A2D0N9D0"/>